<feature type="region of interest" description="Disordered" evidence="5">
    <location>
        <begin position="79"/>
        <end position="106"/>
    </location>
</feature>
<dbReference type="SMART" id="SM00355">
    <property type="entry name" value="ZnF_C2H2"/>
    <property type="match status" value="38"/>
</dbReference>
<keyword evidence="2" id="KW-0677">Repeat</keyword>
<evidence type="ECO:0000313" key="7">
    <source>
        <dbReference type="Proteomes" id="UP000749559"/>
    </source>
</evidence>
<dbReference type="PROSITE" id="PS50157">
    <property type="entry name" value="ZINC_FINGER_C2H2_2"/>
    <property type="match status" value="13"/>
</dbReference>
<dbReference type="PANTHER" id="PTHR24379:SF121">
    <property type="entry name" value="C2H2-TYPE DOMAIN-CONTAINING PROTEIN"/>
    <property type="match status" value="1"/>
</dbReference>
<keyword evidence="7" id="KW-1185">Reference proteome</keyword>
<keyword evidence="4" id="KW-0862">Zinc</keyword>
<feature type="region of interest" description="Disordered" evidence="5">
    <location>
        <begin position="667"/>
        <end position="697"/>
    </location>
</feature>
<dbReference type="PROSITE" id="PS00028">
    <property type="entry name" value="ZINC_FINGER_C2H2_1"/>
    <property type="match status" value="12"/>
</dbReference>
<feature type="compositionally biased region" description="Polar residues" evidence="5">
    <location>
        <begin position="2101"/>
        <end position="2111"/>
    </location>
</feature>
<dbReference type="GO" id="GO:0008270">
    <property type="term" value="F:zinc ion binding"/>
    <property type="evidence" value="ECO:0007669"/>
    <property type="project" value="UniProtKB-KW"/>
</dbReference>
<accession>A0A8J1UUD7</accession>
<feature type="region of interest" description="Disordered" evidence="5">
    <location>
        <begin position="364"/>
        <end position="389"/>
    </location>
</feature>
<name>A0A8J1UUD7_OWEFU</name>
<evidence type="ECO:0000256" key="5">
    <source>
        <dbReference type="SAM" id="MobiDB-lite"/>
    </source>
</evidence>
<sequence length="2458" mass="280426">MGDSGSLEPISESEHRDRGRIRMCRVCKYTTTDGKEFSHHQLNAHKEIVTSQYECEDCDFLTLSNIEFARHRKSHIRNSRSSISSRVGREMQRSEEDSKMPPTNEEDIMMEEGNNESKLDDTFEDDALVIDEHVAESSHASTGATSGIESRKYTCQSCDFSTVHYTDYMEHQTQEHQDFEIYECEFCDFATKDRNVLATHDCAKENEKEAIEETQERPESEARAYEEEDDETVPSPQSLGPPICEFENVSDNTQDSGPFVTPSRTPHVVEQAHNEHYNEGKFLEMVKPRSRIIRQEVDPAKYTQINTLEGIRYSCSNCGNVYKWRKSLNKHWKEKHYGETPTSSVPLKVPKFIPSGLVSAVGPLQRPRKSPISFAPRLPSQSPSARSTPTDIYRRVTTPELPLQMQGGQRDSPFSPNHFPGMYGFPIPVASPQDEAPLDLTKKAEPSIQVRPRMSPPELVIPKPTHLLNDVQRSVFAIPQEEPIDFSSKHLIKKEPQSDIGYDLSLKVDTDLGEESSEFPTPLSDNLKCPKCPYVAQFRYDYDRHIELHMRKRTQTCVECQKSFVTIEELNAHFADAHKDVINDERRNMSYKLHPADSCFPMDALPLQDGKTLKCTKCDYMARWPTELQKHAITHSTDRPFVCMVCGSSYKWKWDLVKHFDKSHTMLTNPYKKRDNSPGDPPSLMTPSGSNDDSRDGDVIILDEQPELKRPRLNIPEYTPIHSEVSPKYIDTQLLEGPPFNRPFKCDLCQFSSNYKGGLAVHRRHYHHILPPNMDSGSPSPASSTMTSPSPTLSIPQFSGIDSLANQMKQLPVTPNNVSKSGYTKVSTPGGSGGRSKQVRQPGPGASAEMLLPYKCTVCEYRARWPSEITQHMKNHSDEKPYHCPRCTYKSKWKWDVVKHLKRCGGGTIKDVIDTTKQKDRSRPKFAPPNVTVMSSGGSNTATPAQPAYIYSPLPLNQNYKVVPTPPQQQNSSPLGGNILSSKGPQETSQNISDPNFNNMINQGQYICLQCPFIGNSPAELKRHSVLHSDSKPYVCKSCGYGSKWKCDLKKHLRTYNHEALDPELAAAMANSQASTDDKPDEPLPEMEKQKSNETVLSAPVFPTPMLVQGTQHSMMLPIQLPGQDPEDDRSSQVYNCPQCKYTTTKKHMLEAHQRIHTQPGKKPSNRLTCKQCEFEAEDLPTFLQHKLTHSAQQTDDGTDLLSEIQGDRKHRRKPVKQFRCHKCPYVCFKKSGLEQHESMHEPRGTDTFKCDYCDYNVYSRNLLTQHMRLHPEFTQQYENEDSEEDYQLEYNMEPKVGSSKQRIFPKSKDSRYDHEGAAVDLSGSADDGENIPPVLQAVGLTTPAGAAIMESQKSPKKLSPTEQIFSPMLTYSMQGSPTKNNGSPVAHRCPKCPYVTGHKINFEKHIRMHTIRSKFVCEWCDWSADRLNLLWRHVKLIHPEQLDTFQQDKDEIYGLKRKQGRTSPSYTQQNGSPKQDGDSSQSPTPGIDFNSNTSLKSMSQSSAGRKKNYCNKCGYYTDNLYNLQRHLDQHNKPGRHVCDRCDYSVDRLNLLYQHIRGVHGDQMDGKDPILDEEARSDEDIDGATREYINEKVITLGPKLYKCGACDFTTQNISICNSHAMRHGSNSQFTCDFCDFSMENMNGVYQHMVTVHLQSLRQQENLERLPEETEPELSHSHPQGGLEYREGHIMKCPECPFKSMVVESMERHRGRHGYKGKYTCEHCNYSLDRVNLLYHHMHLHEKSNSKLMNSNSMVPMNLSRSHYMELEPKPKRSRATESGGTSSRVKIRYKCTRCPYATFCKQNIFKHKKQHLIKSKYRCELCTYSATRWFLLQQHMKFHDSEDDPTTQRSIFQDIFLDPEEDDSVVEIERSKVPSGTYKQDPDKLEALARLKSSAAVAKKAKDIKCRLCGFETNSDVEFSTHVECHESGQRYRCDYCDFITNHINSLHGHRRQHCHDSSFIENPPLENILNRNFHEIEYFKMEDSSIGVNMNINYESPKVNYESPNPSPMSVKSDDNSKSASLKSDQSDYECAFCGFVFLTEGEHMSHTQQHGANKKYVCDYCDWSNDVLEDVYAHRNLVHIRSSNYDPHPSEDELKNKDTSSCSENESVDNSDVNSKMMYKCDQCPFECSSKSALGGHMRFHVNAGRHKCDKCNFSIDKLNLLYQHMKLHLSGSTFANHYQCRKCPFITKNRDILQFHVGCHGSNCQFKCNFCDYAVERLASLEQHNKLHSSKFNVSDSDLPVHSLKHYKEVRENQLLNFSLKAPENGHSDHDKPHVNHDKPKLNGGENEPDAPEDYMSDTDDYETHDDDLTSTSGVKLTPIRGKPLKQHLCSKCPYKTTNKSNFISHLAQHRAQSKFTCPYCDYSSARMDQIGMHMRLHFPEAELEAKSIELLVANNDSPADLTMGGNVDEENNITDNKVSDLKCKAYNKTTTCQHCNQNLDNIEAHECQRHIIGY</sequence>
<feature type="region of interest" description="Disordered" evidence="5">
    <location>
        <begin position="1069"/>
        <end position="1095"/>
    </location>
</feature>
<feature type="compositionally biased region" description="Basic and acidic residues" evidence="5">
    <location>
        <begin position="207"/>
        <end position="225"/>
    </location>
</feature>
<evidence type="ECO:0000313" key="6">
    <source>
        <dbReference type="EMBL" id="CAH1778774.1"/>
    </source>
</evidence>
<dbReference type="Gene3D" id="3.30.160.60">
    <property type="entry name" value="Classic Zinc Finger"/>
    <property type="match status" value="17"/>
</dbReference>
<dbReference type="SUPFAM" id="SSF57667">
    <property type="entry name" value="beta-beta-alpha zinc fingers"/>
    <property type="match status" value="11"/>
</dbReference>
<feature type="compositionally biased region" description="Polar residues" evidence="5">
    <location>
        <begin position="813"/>
        <end position="829"/>
    </location>
</feature>
<evidence type="ECO:0000256" key="4">
    <source>
        <dbReference type="ARBA" id="ARBA00022833"/>
    </source>
</evidence>
<feature type="compositionally biased region" description="Polar residues" evidence="5">
    <location>
        <begin position="968"/>
        <end position="996"/>
    </location>
</feature>
<evidence type="ECO:0000256" key="3">
    <source>
        <dbReference type="ARBA" id="ARBA00022771"/>
    </source>
</evidence>
<dbReference type="OrthoDB" id="6365676at2759"/>
<feature type="region of interest" description="Disordered" evidence="5">
    <location>
        <begin position="966"/>
        <end position="996"/>
    </location>
</feature>
<feature type="region of interest" description="Disordered" evidence="5">
    <location>
        <begin position="2084"/>
        <end position="2111"/>
    </location>
</feature>
<protein>
    <submittedName>
        <fullName evidence="6">Uncharacterized protein</fullName>
    </submittedName>
</protein>
<comment type="caution">
    <text evidence="6">The sequence shown here is derived from an EMBL/GenBank/DDBJ whole genome shotgun (WGS) entry which is preliminary data.</text>
</comment>
<feature type="compositionally biased region" description="Basic and acidic residues" evidence="5">
    <location>
        <begin position="2267"/>
        <end position="2284"/>
    </location>
</feature>
<feature type="region of interest" description="Disordered" evidence="5">
    <location>
        <begin position="1457"/>
        <end position="1506"/>
    </location>
</feature>
<dbReference type="PANTHER" id="PTHR24379">
    <property type="entry name" value="KRAB AND ZINC FINGER DOMAIN-CONTAINING"/>
    <property type="match status" value="1"/>
</dbReference>
<keyword evidence="1" id="KW-0479">Metal-binding</keyword>
<feature type="region of interest" description="Disordered" evidence="5">
    <location>
        <begin position="916"/>
        <end position="939"/>
    </location>
</feature>
<feature type="compositionally biased region" description="Basic and acidic residues" evidence="5">
    <location>
        <begin position="1076"/>
        <end position="1092"/>
    </location>
</feature>
<feature type="compositionally biased region" description="Polar residues" evidence="5">
    <location>
        <begin position="379"/>
        <end position="389"/>
    </location>
</feature>
<dbReference type="EMBL" id="CAIIXF020000003">
    <property type="protein sequence ID" value="CAH1778774.1"/>
    <property type="molecule type" value="Genomic_DNA"/>
</dbReference>
<evidence type="ECO:0000256" key="1">
    <source>
        <dbReference type="ARBA" id="ARBA00022723"/>
    </source>
</evidence>
<feature type="region of interest" description="Disordered" evidence="5">
    <location>
        <begin position="813"/>
        <end position="846"/>
    </location>
</feature>
<feature type="region of interest" description="Disordered" evidence="5">
    <location>
        <begin position="207"/>
        <end position="238"/>
    </location>
</feature>
<dbReference type="InterPro" id="IPR036236">
    <property type="entry name" value="Znf_C2H2_sf"/>
</dbReference>
<reference evidence="6" key="1">
    <citation type="submission" date="2022-03" db="EMBL/GenBank/DDBJ databases">
        <authorList>
            <person name="Martin C."/>
        </authorList>
    </citation>
    <scope>NUCLEOTIDE SEQUENCE</scope>
</reference>
<evidence type="ECO:0000256" key="2">
    <source>
        <dbReference type="ARBA" id="ARBA00022737"/>
    </source>
</evidence>
<dbReference type="InterPro" id="IPR013087">
    <property type="entry name" value="Znf_C2H2_type"/>
</dbReference>
<keyword evidence="3" id="KW-0863">Zinc-finger</keyword>
<feature type="compositionally biased region" description="Acidic residues" evidence="5">
    <location>
        <begin position="2290"/>
        <end position="2309"/>
    </location>
</feature>
<feature type="compositionally biased region" description="Polar residues" evidence="5">
    <location>
        <begin position="1462"/>
        <end position="1504"/>
    </location>
</feature>
<dbReference type="Proteomes" id="UP000749559">
    <property type="component" value="Unassembled WGS sequence"/>
</dbReference>
<proteinExistence type="predicted"/>
<gene>
    <name evidence="6" type="ORF">OFUS_LOCUS5643</name>
</gene>
<feature type="compositionally biased region" description="Basic and acidic residues" evidence="5">
    <location>
        <begin position="87"/>
        <end position="99"/>
    </location>
</feature>
<feature type="compositionally biased region" description="Basic and acidic residues" evidence="5">
    <location>
        <begin position="2090"/>
        <end position="2100"/>
    </location>
</feature>
<feature type="region of interest" description="Disordered" evidence="5">
    <location>
        <begin position="2000"/>
        <end position="2023"/>
    </location>
</feature>
<organism evidence="6 7">
    <name type="scientific">Owenia fusiformis</name>
    <name type="common">Polychaete worm</name>
    <dbReference type="NCBI Taxonomy" id="6347"/>
    <lineage>
        <taxon>Eukaryota</taxon>
        <taxon>Metazoa</taxon>
        <taxon>Spiralia</taxon>
        <taxon>Lophotrochozoa</taxon>
        <taxon>Annelida</taxon>
        <taxon>Polychaeta</taxon>
        <taxon>Sedentaria</taxon>
        <taxon>Canalipalpata</taxon>
        <taxon>Sabellida</taxon>
        <taxon>Oweniida</taxon>
        <taxon>Oweniidae</taxon>
        <taxon>Owenia</taxon>
    </lineage>
</organism>
<feature type="region of interest" description="Disordered" evidence="5">
    <location>
        <begin position="2264"/>
        <end position="2321"/>
    </location>
</feature>